<dbReference type="PANTHER" id="PTHR43156">
    <property type="entry name" value="STAGE II SPORULATION PROTEIN E-RELATED"/>
    <property type="match status" value="1"/>
</dbReference>
<dbReference type="InterPro" id="IPR046342">
    <property type="entry name" value="CBS_dom_sf"/>
</dbReference>
<dbReference type="PROSITE" id="PS51371">
    <property type="entry name" value="CBS"/>
    <property type="match status" value="1"/>
</dbReference>
<dbReference type="SUPFAM" id="SSF54631">
    <property type="entry name" value="CBS-domain pair"/>
    <property type="match status" value="1"/>
</dbReference>
<keyword evidence="2" id="KW-0129">CBS domain</keyword>
<dbReference type="InterPro" id="IPR036457">
    <property type="entry name" value="PPM-type-like_dom_sf"/>
</dbReference>
<keyword evidence="5" id="KW-1185">Reference proteome</keyword>
<feature type="domain" description="CBS" evidence="3">
    <location>
        <begin position="16"/>
        <end position="80"/>
    </location>
</feature>
<dbReference type="RefSeq" id="WP_208228043.1">
    <property type="nucleotide sequence ID" value="NZ_CP050854.1"/>
</dbReference>
<evidence type="ECO:0000259" key="3">
    <source>
        <dbReference type="PROSITE" id="PS51371"/>
    </source>
</evidence>
<dbReference type="EMBL" id="CP050854">
    <property type="protein sequence ID" value="QTF09545.1"/>
    <property type="molecule type" value="Genomic_DNA"/>
</dbReference>
<dbReference type="Gene3D" id="3.10.580.10">
    <property type="entry name" value="CBS-domain"/>
    <property type="match status" value="1"/>
</dbReference>
<protein>
    <submittedName>
        <fullName evidence="4">SpoIIE family protein phosphatase</fullName>
    </submittedName>
</protein>
<proteinExistence type="predicted"/>
<dbReference type="CDD" id="cd04598">
    <property type="entry name" value="CBS_pair_GGDEF_EAL"/>
    <property type="match status" value="1"/>
</dbReference>
<organism evidence="4 5">
    <name type="scientific">Brenneria izadpanahii</name>
    <dbReference type="NCBI Taxonomy" id="2722756"/>
    <lineage>
        <taxon>Bacteria</taxon>
        <taxon>Pseudomonadati</taxon>
        <taxon>Pseudomonadota</taxon>
        <taxon>Gammaproteobacteria</taxon>
        <taxon>Enterobacterales</taxon>
        <taxon>Pectobacteriaceae</taxon>
        <taxon>Brenneria</taxon>
    </lineage>
</organism>
<dbReference type="Pfam" id="PF00571">
    <property type="entry name" value="CBS"/>
    <property type="match status" value="1"/>
</dbReference>
<dbReference type="SUPFAM" id="SSF81606">
    <property type="entry name" value="PP2C-like"/>
    <property type="match status" value="1"/>
</dbReference>
<dbReference type="PANTHER" id="PTHR43156:SF9">
    <property type="entry name" value="HAMP DOMAIN-CONTAINING PROTEIN"/>
    <property type="match status" value="1"/>
</dbReference>
<dbReference type="InterPro" id="IPR052016">
    <property type="entry name" value="Bact_Sigma-Reg"/>
</dbReference>
<reference evidence="4 5" key="1">
    <citation type="submission" date="2020-03" db="EMBL/GenBank/DDBJ databases">
        <authorList>
            <person name="Bakhshi Ganjeh M."/>
        </authorList>
    </citation>
    <scope>NUCLEOTIDE SEQUENCE [LARGE SCALE GENOMIC DNA]</scope>
    <source>
        <strain evidence="5">Iran 50</strain>
    </source>
</reference>
<dbReference type="Gene3D" id="3.60.40.10">
    <property type="entry name" value="PPM-type phosphatase domain"/>
    <property type="match status" value="1"/>
</dbReference>
<dbReference type="InterPro" id="IPR001932">
    <property type="entry name" value="PPM-type_phosphatase-like_dom"/>
</dbReference>
<name>A0ABX7UZG4_9GAMM</name>
<accession>A0ABX7UZG4</accession>
<evidence type="ECO:0000313" key="4">
    <source>
        <dbReference type="EMBL" id="QTF09545.1"/>
    </source>
</evidence>
<keyword evidence="1" id="KW-0378">Hydrolase</keyword>
<dbReference type="Pfam" id="PF07228">
    <property type="entry name" value="SpoIIE"/>
    <property type="match status" value="1"/>
</dbReference>
<dbReference type="Proteomes" id="UP000671960">
    <property type="component" value="Chromosome"/>
</dbReference>
<dbReference type="SMART" id="SM00331">
    <property type="entry name" value="PP2C_SIG"/>
    <property type="match status" value="1"/>
</dbReference>
<evidence type="ECO:0000256" key="2">
    <source>
        <dbReference type="PROSITE-ProRule" id="PRU00703"/>
    </source>
</evidence>
<evidence type="ECO:0000313" key="5">
    <source>
        <dbReference type="Proteomes" id="UP000671960"/>
    </source>
</evidence>
<dbReference type="InterPro" id="IPR000644">
    <property type="entry name" value="CBS_dom"/>
</dbReference>
<evidence type="ECO:0000256" key="1">
    <source>
        <dbReference type="ARBA" id="ARBA00022801"/>
    </source>
</evidence>
<gene>
    <name evidence="4" type="ORF">HC231_17700</name>
</gene>
<sequence length="414" mass="46473">MTSLSVPRDKQYHWGPTKALDLCIPAPSVSPDTDNSTVLQLFSKNKELVSLPVVENGRPFGLISRHIFMSQMSRPFYHELYDKKSCIAFMDKNPLIIDAASPLSDVADQTVITGDKSLTDGYIITEDERYIGIGLGIDLIKAVSDMHSQQHQQIMQSIEYARVLQEAMLTTSRQSMSGSLTDWCMVWEPRDCVGGDCYYFKAYKNGWLAVVADCTGHGVPGAFMTLIFASALEQALTQHGPEMPDLLLQAINRHIKNTLGQGNGGRQHPSSNDGCDAILIFCDTTKNTIVWASAHMSAFLVKQQASQVEILAADRMGVGYTDTPYDYCWPCHQLTLDNNDLFFTTTDGLTDQIGGERKTMFGKRRLQELLLRYQDQPMQAFASHLLQKHMDYQGDQVRRDDLTFWGFRHCSTLT</sequence>